<feature type="compositionally biased region" description="Polar residues" evidence="1">
    <location>
        <begin position="292"/>
        <end position="301"/>
    </location>
</feature>
<gene>
    <name evidence="3" type="ORF">BW425_21145</name>
</gene>
<name>A0A1Y3M9Y3_9BACI</name>
<keyword evidence="2" id="KW-1133">Transmembrane helix</keyword>
<dbReference type="AlphaFoldDB" id="A0A1Y3M9Y3"/>
<dbReference type="SUPFAM" id="SSF51126">
    <property type="entry name" value="Pectin lyase-like"/>
    <property type="match status" value="1"/>
</dbReference>
<sequence>MRMSTMKKMIGLIFLGIVLIVFVLYYQNHFNSDREEKIYVENFKGDNDSDKIQSAINQAKDNKIKTVLLDDKKYKITSPIVVKQGVKLLFGYGTQFIVDGDFRVIELEKNASIEGAYIAIDDANFNSEVIYLDGKHKYYNTWNKTHIKDINIINWSETNKGTGISLYAGGREHEISFVNFENVKVVGMKNGVKLKVDKPDSGYAWINANRFLNFSLEDCVNMIYMDSHSTIPNEASGNQFTNLQIQPSSKTKSVLTVSGQHNEFHGMLWDLNQINHGNTIVELTDKSMDTTIDISSMPTSRISDRGQANKVKQ</sequence>
<comment type="caution">
    <text evidence="3">The sequence shown here is derived from an EMBL/GenBank/DDBJ whole genome shotgun (WGS) entry which is preliminary data.</text>
</comment>
<keyword evidence="2" id="KW-0472">Membrane</keyword>
<evidence type="ECO:0000256" key="1">
    <source>
        <dbReference type="SAM" id="MobiDB-lite"/>
    </source>
</evidence>
<evidence type="ECO:0000313" key="4">
    <source>
        <dbReference type="Proteomes" id="UP000195321"/>
    </source>
</evidence>
<dbReference type="InterPro" id="IPR012334">
    <property type="entry name" value="Pectin_lyas_fold"/>
</dbReference>
<protein>
    <recommendedName>
        <fullName evidence="5">Pectate lyase superfamily protein domain-containing protein</fullName>
    </recommendedName>
</protein>
<accession>A0A1Y3M9Y3</accession>
<dbReference type="RefSeq" id="WP_033671276.1">
    <property type="nucleotide sequence ID" value="NZ_JBALMA010000075.1"/>
</dbReference>
<feature type="region of interest" description="Disordered" evidence="1">
    <location>
        <begin position="292"/>
        <end position="313"/>
    </location>
</feature>
<evidence type="ECO:0000256" key="2">
    <source>
        <dbReference type="SAM" id="Phobius"/>
    </source>
</evidence>
<reference evidence="3 4" key="1">
    <citation type="submission" date="2017-02" db="EMBL/GenBank/DDBJ databases">
        <title>Bacillus pseudomycoides isolate FSL K6-0042.</title>
        <authorList>
            <person name="Kovac J."/>
        </authorList>
    </citation>
    <scope>NUCLEOTIDE SEQUENCE [LARGE SCALE GENOMIC DNA]</scope>
    <source>
        <strain evidence="3 4">FSL K6-0042</strain>
    </source>
</reference>
<dbReference type="Gene3D" id="2.160.20.10">
    <property type="entry name" value="Single-stranded right-handed beta-helix, Pectin lyase-like"/>
    <property type="match status" value="1"/>
</dbReference>
<evidence type="ECO:0000313" key="3">
    <source>
        <dbReference type="EMBL" id="OUM46906.1"/>
    </source>
</evidence>
<feature type="transmembrane region" description="Helical" evidence="2">
    <location>
        <begin position="9"/>
        <end position="26"/>
    </location>
</feature>
<dbReference type="InterPro" id="IPR011050">
    <property type="entry name" value="Pectin_lyase_fold/virulence"/>
</dbReference>
<keyword evidence="2" id="KW-0812">Transmembrane</keyword>
<proteinExistence type="predicted"/>
<evidence type="ECO:0008006" key="5">
    <source>
        <dbReference type="Google" id="ProtNLM"/>
    </source>
</evidence>
<organism evidence="3 4">
    <name type="scientific">Bacillus pseudomycoides</name>
    <dbReference type="NCBI Taxonomy" id="64104"/>
    <lineage>
        <taxon>Bacteria</taxon>
        <taxon>Bacillati</taxon>
        <taxon>Bacillota</taxon>
        <taxon>Bacilli</taxon>
        <taxon>Bacillales</taxon>
        <taxon>Bacillaceae</taxon>
        <taxon>Bacillus</taxon>
        <taxon>Bacillus cereus group</taxon>
    </lineage>
</organism>
<dbReference type="EMBL" id="MWPX01000032">
    <property type="protein sequence ID" value="OUM46906.1"/>
    <property type="molecule type" value="Genomic_DNA"/>
</dbReference>
<dbReference type="Proteomes" id="UP000195321">
    <property type="component" value="Unassembled WGS sequence"/>
</dbReference>